<evidence type="ECO:0000313" key="1">
    <source>
        <dbReference type="EMBL" id="MBD2774172.1"/>
    </source>
</evidence>
<protein>
    <submittedName>
        <fullName evidence="1">Uncharacterized protein</fullName>
    </submittedName>
</protein>
<dbReference type="Proteomes" id="UP000629098">
    <property type="component" value="Unassembled WGS sequence"/>
</dbReference>
<evidence type="ECO:0000313" key="2">
    <source>
        <dbReference type="Proteomes" id="UP000629098"/>
    </source>
</evidence>
<dbReference type="EMBL" id="JACXAE010000064">
    <property type="protein sequence ID" value="MBD2774172.1"/>
    <property type="molecule type" value="Genomic_DNA"/>
</dbReference>
<organism evidence="1 2">
    <name type="scientific">Iningainema tapete BLCC-T55</name>
    <dbReference type="NCBI Taxonomy" id="2748662"/>
    <lineage>
        <taxon>Bacteria</taxon>
        <taxon>Bacillati</taxon>
        <taxon>Cyanobacteriota</taxon>
        <taxon>Cyanophyceae</taxon>
        <taxon>Nostocales</taxon>
        <taxon>Scytonemataceae</taxon>
        <taxon>Iningainema tapete</taxon>
    </lineage>
</organism>
<accession>A0A8J6XPN8</accession>
<keyword evidence="2" id="KW-1185">Reference proteome</keyword>
<proteinExistence type="predicted"/>
<dbReference type="AlphaFoldDB" id="A0A8J6XPN8"/>
<sequence>MEEEINSTNNQNEMNELIALSVSNATKLREQHFEKLLKSEKFVASLSPEQITAIKSGQFNLANLFNVPQTLPSK</sequence>
<dbReference type="RefSeq" id="WP_190830826.1">
    <property type="nucleotide sequence ID" value="NZ_CAWPPI010000064.1"/>
</dbReference>
<name>A0A8J6XPN8_9CYAN</name>
<comment type="caution">
    <text evidence="1">The sequence shown here is derived from an EMBL/GenBank/DDBJ whole genome shotgun (WGS) entry which is preliminary data.</text>
</comment>
<gene>
    <name evidence="1" type="ORF">ICL16_19350</name>
</gene>
<reference evidence="1" key="1">
    <citation type="submission" date="2020-09" db="EMBL/GenBank/DDBJ databases">
        <title>Iningainema tapete sp. nov. (Scytonemataceae, Cyanobacteria) from greenhouses in central Florida (USA) produces two types of nodularin with biosynthetic potential for microcystin-LR and anabaenopeptins.</title>
        <authorList>
            <person name="Berthold D.E."/>
            <person name="Lefler F.W."/>
            <person name="Huang I.-S."/>
            <person name="Abdulla H."/>
            <person name="Zimba P.V."/>
            <person name="Laughinghouse H.D. IV."/>
        </authorList>
    </citation>
    <scope>NUCLEOTIDE SEQUENCE</scope>
    <source>
        <strain evidence="1">BLCCT55</strain>
    </source>
</reference>